<dbReference type="GeneID" id="9926110"/>
<gene>
    <name evidence="2" type="ORF">Acj61p220</name>
</gene>
<dbReference type="RefSeq" id="YP_004009837.1">
    <property type="nucleotide sequence ID" value="NC_014661.1"/>
</dbReference>
<keyword evidence="1" id="KW-0472">Membrane</keyword>
<feature type="transmembrane region" description="Helical" evidence="1">
    <location>
        <begin position="30"/>
        <end position="52"/>
    </location>
</feature>
<dbReference type="KEGG" id="vg:9926110"/>
<feature type="transmembrane region" description="Helical" evidence="1">
    <location>
        <begin position="7"/>
        <end position="24"/>
    </location>
</feature>
<proteinExistence type="predicted"/>
<evidence type="ECO:0000256" key="1">
    <source>
        <dbReference type="SAM" id="Phobius"/>
    </source>
</evidence>
<keyword evidence="1" id="KW-1133">Transmembrane helix</keyword>
<reference evidence="2 3" key="1">
    <citation type="journal article" date="2010" name="Virol. J.">
        <title>Genomes of the T4-related bacteriophages as windows on microbial genome evolution.</title>
        <authorList>
            <person name="Petrov V.M."/>
            <person name="Ratnayaka S."/>
            <person name="Nolan J.M."/>
            <person name="Miller E.S."/>
            <person name="Karam J.D."/>
        </authorList>
    </citation>
    <scope>NUCLEOTIDE SEQUENCE [LARGE SCALE GENOMIC DNA]</scope>
</reference>
<evidence type="ECO:0000313" key="3">
    <source>
        <dbReference type="Proteomes" id="UP000008730"/>
    </source>
</evidence>
<dbReference type="Proteomes" id="UP000008730">
    <property type="component" value="Segment"/>
</dbReference>
<evidence type="ECO:0000313" key="2">
    <source>
        <dbReference type="EMBL" id="ADG36185.1"/>
    </source>
</evidence>
<keyword evidence="3" id="KW-1185">Reference proteome</keyword>
<accession>E5E4K1</accession>
<organism evidence="2 3">
    <name type="scientific">Acinetobacter phage Acj61</name>
    <dbReference type="NCBI Taxonomy" id="760732"/>
    <lineage>
        <taxon>Viruses</taxon>
        <taxon>Duplodnaviria</taxon>
        <taxon>Heunggongvirae</taxon>
        <taxon>Uroviricota</taxon>
        <taxon>Caudoviricetes</taxon>
        <taxon>Pantevenvirales</taxon>
        <taxon>Straboviridae</taxon>
        <taxon>Twarogvirinae</taxon>
        <taxon>Lasallevirus</taxon>
        <taxon>Lasallevirus Acj61</taxon>
        <taxon>Acinetobacter virus Acj61</taxon>
    </lineage>
</organism>
<protein>
    <submittedName>
        <fullName evidence="2">Uncharacterized protein</fullName>
    </submittedName>
</protein>
<sequence length="58" mass="6379">MKGLFDLEIVFWFGILVGAITYTSTNNMNYGFMATGLVFAIAMLALVIGCFMESKNDS</sequence>
<name>E5E4K1_9CAUD</name>
<keyword evidence="1" id="KW-0812">Transmembrane</keyword>
<dbReference type="EMBL" id="GU911519">
    <property type="protein sequence ID" value="ADG36185.1"/>
    <property type="molecule type" value="Genomic_DNA"/>
</dbReference>